<feature type="compositionally biased region" description="Basic residues" evidence="1">
    <location>
        <begin position="218"/>
        <end position="229"/>
    </location>
</feature>
<feature type="compositionally biased region" description="Polar residues" evidence="1">
    <location>
        <begin position="384"/>
        <end position="405"/>
    </location>
</feature>
<evidence type="ECO:0000313" key="3">
    <source>
        <dbReference type="EMBL" id="KAF2860032.1"/>
    </source>
</evidence>
<feature type="region of interest" description="Disordered" evidence="1">
    <location>
        <begin position="1"/>
        <end position="434"/>
    </location>
</feature>
<dbReference type="Proteomes" id="UP000799421">
    <property type="component" value="Unassembled WGS sequence"/>
</dbReference>
<name>A0A6A7BY80_9PEZI</name>
<evidence type="ECO:0000256" key="1">
    <source>
        <dbReference type="SAM" id="MobiDB-lite"/>
    </source>
</evidence>
<dbReference type="InterPro" id="IPR036322">
    <property type="entry name" value="WD40_repeat_dom_sf"/>
</dbReference>
<feature type="compositionally biased region" description="Low complexity" evidence="1">
    <location>
        <begin position="198"/>
        <end position="211"/>
    </location>
</feature>
<evidence type="ECO:0000313" key="4">
    <source>
        <dbReference type="Proteomes" id="UP000799421"/>
    </source>
</evidence>
<feature type="compositionally biased region" description="Polar residues" evidence="1">
    <location>
        <begin position="447"/>
        <end position="460"/>
    </location>
</feature>
<feature type="compositionally biased region" description="Low complexity" evidence="1">
    <location>
        <begin position="270"/>
        <end position="279"/>
    </location>
</feature>
<sequence length="1182" mass="131377">MQDGPDDSSIKPVSSLRSRFENLGKDGPPLAVKPRQASTHIPKPTDGIRSSHGLSVDPSSGSPQPSPRLHLQPVISTAATPKVSPSVVDPPTHSLPSPIPPRPLKSAIELTKKTPLRTTNSVEPLAPETSNHAPSGVDPVKPLPFQQPVKATQSHPPAKIPPPVNRTAKPCLSVKPAGAAQNSLVPPEPNVADITDASVSPFSTPPSSSHTSPERIQPARRNHPSHHARNQSEVPFAERMRRHTGASTPESRLRAGSDASWVQRLRGDSDSSTASEAASVIEFTQSPTDVFAGQSTNESPSRKVQSVPSPVARFQAQQASRPMPQDRMPARPELQARTRNNSPPKATSGRISPSKLSQQIFPHGPKRAIIPNAPERPLRIPATNPVQRSGTAIDQSLRRSSSPSTGRAPPVVPAPRRSMDMRRPQTHLPTSNIQDEIDNAVLLEQPGSQLTDYPDSSQANRRPPRYKQRPWQIPTDYDPRLVALCGEYVATSGHITRAWRILTGEVVCSMPHSENLKVTALAFKPGVSVKDDGQRLWIGTNTGELHEIDIPTNSLVNSKLNAHKREVIKIFRRAAELWTLDDGGELNVWRPTQTGVPELDAQCVNFRTPRGHTFSMVVGKYLWIATGKDLRVFNPAAHTDTEFQVLRGGLSQPGVGDVTSGAMLSHQPDLVYFGHSDGKVSIYNYHDYSCLGVVAASVYKLSTLMGVGEYLWAGFYTGMIYIFDTSTTPWKALKDWDAHDKKQLHGIVADHSTLWNIDRLPVVSLGADSMLRIWDGLLEEDWLDARMHYHDAEYCTFREISASVMTWNAGASKPRDLEQDKQDNNFFREYIGAQGAPDIFVFAFQELVDLEDKKTTAKALFKSKKKMEGTAQERMSHQYRAWRDHLTKCLCQYLPAKHSYSLLHTASLVGLFTCIFIKASEHSRVEHIDTAQVKRGMGGYHGNKGALIVRMVLDDSSLCFINCHLAAGQTQTVHRNNDIAAILEAEALPSYPLNQNRHAKHADVFPSGGDGAIIQDHEICILNGDLNYRIDTMSRDTVVKHVHANNLARLLERDQLLLSRKRNPAFRLRAFQESPITFAPTYKYNVHSDEYDTSEKKRAPAWCDRILYRGKGKVMMEEYRRWEVRASDHRPVTGRLRIRLKTVDGNKRMHVREICEGEFVAMRARITEGLKRQYKVHVLGLS</sequence>
<proteinExistence type="predicted"/>
<dbReference type="InterPro" id="IPR036691">
    <property type="entry name" value="Endo/exonu/phosph_ase_sf"/>
</dbReference>
<dbReference type="EMBL" id="MU005986">
    <property type="protein sequence ID" value="KAF2860032.1"/>
    <property type="molecule type" value="Genomic_DNA"/>
</dbReference>
<dbReference type="FunFam" id="3.60.10.10:FF:000036">
    <property type="entry name" value="Inositol polyphosphate phosphatase, putative"/>
    <property type="match status" value="1"/>
</dbReference>
<dbReference type="GO" id="GO:0046856">
    <property type="term" value="P:phosphatidylinositol dephosphorylation"/>
    <property type="evidence" value="ECO:0007669"/>
    <property type="project" value="InterPro"/>
</dbReference>
<dbReference type="Gene3D" id="3.60.10.10">
    <property type="entry name" value="Endonuclease/exonuclease/phosphatase"/>
    <property type="match status" value="1"/>
</dbReference>
<dbReference type="AlphaFoldDB" id="A0A6A7BY80"/>
<dbReference type="PANTHER" id="PTHR11200">
    <property type="entry name" value="INOSITOL 5-PHOSPHATASE"/>
    <property type="match status" value="1"/>
</dbReference>
<dbReference type="SMART" id="SM00128">
    <property type="entry name" value="IPPc"/>
    <property type="match status" value="1"/>
</dbReference>
<keyword evidence="4" id="KW-1185">Reference proteome</keyword>
<reference evidence="3" key="1">
    <citation type="journal article" date="2020" name="Stud. Mycol.">
        <title>101 Dothideomycetes genomes: a test case for predicting lifestyles and emergence of pathogens.</title>
        <authorList>
            <person name="Haridas S."/>
            <person name="Albert R."/>
            <person name="Binder M."/>
            <person name="Bloem J."/>
            <person name="Labutti K."/>
            <person name="Salamov A."/>
            <person name="Andreopoulos B."/>
            <person name="Baker S."/>
            <person name="Barry K."/>
            <person name="Bills G."/>
            <person name="Bluhm B."/>
            <person name="Cannon C."/>
            <person name="Castanera R."/>
            <person name="Culley D."/>
            <person name="Daum C."/>
            <person name="Ezra D."/>
            <person name="Gonzalez J."/>
            <person name="Henrissat B."/>
            <person name="Kuo A."/>
            <person name="Liang C."/>
            <person name="Lipzen A."/>
            <person name="Lutzoni F."/>
            <person name="Magnuson J."/>
            <person name="Mondo S."/>
            <person name="Nolan M."/>
            <person name="Ohm R."/>
            <person name="Pangilinan J."/>
            <person name="Park H.-J."/>
            <person name="Ramirez L."/>
            <person name="Alfaro M."/>
            <person name="Sun H."/>
            <person name="Tritt A."/>
            <person name="Yoshinaga Y."/>
            <person name="Zwiers L.-H."/>
            <person name="Turgeon B."/>
            <person name="Goodwin S."/>
            <person name="Spatafora J."/>
            <person name="Crous P."/>
            <person name="Grigoriev I."/>
        </authorList>
    </citation>
    <scope>NUCLEOTIDE SEQUENCE</scope>
    <source>
        <strain evidence="3">CBS 480.64</strain>
    </source>
</reference>
<feature type="region of interest" description="Disordered" evidence="1">
    <location>
        <begin position="447"/>
        <end position="472"/>
    </location>
</feature>
<feature type="compositionally biased region" description="Polar residues" evidence="1">
    <location>
        <begin position="337"/>
        <end position="360"/>
    </location>
</feature>
<dbReference type="InterPro" id="IPR015943">
    <property type="entry name" value="WD40/YVTN_repeat-like_dom_sf"/>
</dbReference>
<evidence type="ECO:0000259" key="2">
    <source>
        <dbReference type="SMART" id="SM00128"/>
    </source>
</evidence>
<dbReference type="SUPFAM" id="SSF50978">
    <property type="entry name" value="WD40 repeat-like"/>
    <property type="match status" value="1"/>
</dbReference>
<feature type="domain" description="Inositol polyphosphate-related phosphatase" evidence="2">
    <location>
        <begin position="798"/>
        <end position="1144"/>
    </location>
</feature>
<dbReference type="InterPro" id="IPR046985">
    <property type="entry name" value="IP5"/>
</dbReference>
<dbReference type="OrthoDB" id="2248459at2759"/>
<dbReference type="InterPro" id="IPR000300">
    <property type="entry name" value="IPPc"/>
</dbReference>
<dbReference type="PANTHER" id="PTHR11200:SF240">
    <property type="entry name" value="INOSITOL POLYPHOSPHATE 5-PHOSPHATASE C9G1.10C-RELATED"/>
    <property type="match status" value="1"/>
</dbReference>
<dbReference type="GO" id="GO:0004439">
    <property type="term" value="F:phosphatidylinositol-4,5-bisphosphate 5-phosphatase activity"/>
    <property type="evidence" value="ECO:0007669"/>
    <property type="project" value="TreeGrafter"/>
</dbReference>
<dbReference type="Gene3D" id="2.130.10.10">
    <property type="entry name" value="YVTN repeat-like/Quinoprotein amine dehydrogenase"/>
    <property type="match status" value="1"/>
</dbReference>
<accession>A0A6A7BY80</accession>
<feature type="compositionally biased region" description="Polar residues" evidence="1">
    <location>
        <begin position="282"/>
        <end position="308"/>
    </location>
</feature>
<protein>
    <submittedName>
        <fullName evidence="3">DNase I-like protein</fullName>
    </submittedName>
</protein>
<organism evidence="3 4">
    <name type="scientific">Piedraia hortae CBS 480.64</name>
    <dbReference type="NCBI Taxonomy" id="1314780"/>
    <lineage>
        <taxon>Eukaryota</taxon>
        <taxon>Fungi</taxon>
        <taxon>Dikarya</taxon>
        <taxon>Ascomycota</taxon>
        <taxon>Pezizomycotina</taxon>
        <taxon>Dothideomycetes</taxon>
        <taxon>Dothideomycetidae</taxon>
        <taxon>Capnodiales</taxon>
        <taxon>Piedraiaceae</taxon>
        <taxon>Piedraia</taxon>
    </lineage>
</organism>
<dbReference type="Pfam" id="PF22669">
    <property type="entry name" value="Exo_endo_phos2"/>
    <property type="match status" value="1"/>
</dbReference>
<gene>
    <name evidence="3" type="ORF">K470DRAFT_258373</name>
</gene>
<dbReference type="SUPFAM" id="SSF56219">
    <property type="entry name" value="DNase I-like"/>
    <property type="match status" value="1"/>
</dbReference>
<feature type="compositionally biased region" description="Polar residues" evidence="1">
    <location>
        <begin position="116"/>
        <end position="133"/>
    </location>
</feature>